<feature type="compositionally biased region" description="Low complexity" evidence="16">
    <location>
        <begin position="582"/>
        <end position="602"/>
    </location>
</feature>
<dbReference type="SUPFAM" id="SSF55785">
    <property type="entry name" value="PYP-like sensor domain (PAS domain)"/>
    <property type="match status" value="2"/>
</dbReference>
<dbReference type="InterPro" id="IPR000014">
    <property type="entry name" value="PAS"/>
</dbReference>
<evidence type="ECO:0000256" key="10">
    <source>
        <dbReference type="ARBA" id="ARBA00023015"/>
    </source>
</evidence>
<gene>
    <name evidence="20" type="ORF">BCR35DRAFT_260139</name>
</gene>
<keyword evidence="21" id="KW-1185">Reference proteome</keyword>
<keyword evidence="8" id="KW-0862">Zinc</keyword>
<dbReference type="Gene3D" id="3.30.50.10">
    <property type="entry name" value="Erythroid Transcription Factor GATA-1, subunit A"/>
    <property type="match status" value="1"/>
</dbReference>
<dbReference type="GO" id="GO:0006355">
    <property type="term" value="P:regulation of DNA-templated transcription"/>
    <property type="evidence" value="ECO:0007669"/>
    <property type="project" value="InterPro"/>
</dbReference>
<evidence type="ECO:0000256" key="4">
    <source>
        <dbReference type="ARBA" id="ARBA00022643"/>
    </source>
</evidence>
<keyword evidence="9" id="KW-0157">Chromophore</keyword>
<keyword evidence="12" id="KW-0010">Activator</keyword>
<feature type="domain" description="PAS" evidence="17">
    <location>
        <begin position="236"/>
        <end position="306"/>
    </location>
</feature>
<dbReference type="InterPro" id="IPR013088">
    <property type="entry name" value="Znf_NHR/GATA"/>
</dbReference>
<evidence type="ECO:0000256" key="15">
    <source>
        <dbReference type="PROSITE-ProRule" id="PRU00094"/>
    </source>
</evidence>
<evidence type="ECO:0000256" key="6">
    <source>
        <dbReference type="ARBA" id="ARBA00022737"/>
    </source>
</evidence>
<dbReference type="STRING" id="106004.A0A1Y2G4X3"/>
<keyword evidence="1" id="KW-0600">Photoreceptor protein</keyword>
<dbReference type="OrthoDB" id="447251at2759"/>
<evidence type="ECO:0000256" key="2">
    <source>
        <dbReference type="ARBA" id="ARBA00022606"/>
    </source>
</evidence>
<dbReference type="Pfam" id="PF08447">
    <property type="entry name" value="PAS_3"/>
    <property type="match status" value="1"/>
</dbReference>
<evidence type="ECO:0000256" key="12">
    <source>
        <dbReference type="ARBA" id="ARBA00023159"/>
    </source>
</evidence>
<dbReference type="PANTHER" id="PTHR47429">
    <property type="entry name" value="PROTEIN TWIN LOV 1"/>
    <property type="match status" value="1"/>
</dbReference>
<feature type="region of interest" description="Disordered" evidence="16">
    <location>
        <begin position="581"/>
        <end position="617"/>
    </location>
</feature>
<dbReference type="PROSITE" id="PS50113">
    <property type="entry name" value="PAC"/>
    <property type="match status" value="1"/>
</dbReference>
<dbReference type="GO" id="GO:0008270">
    <property type="term" value="F:zinc ion binding"/>
    <property type="evidence" value="ECO:0007669"/>
    <property type="project" value="UniProtKB-KW"/>
</dbReference>
<keyword evidence="4" id="KW-0288">FMN</keyword>
<dbReference type="Pfam" id="PF13426">
    <property type="entry name" value="PAS_9"/>
    <property type="match status" value="1"/>
</dbReference>
<dbReference type="InterPro" id="IPR000700">
    <property type="entry name" value="PAS-assoc_C"/>
</dbReference>
<keyword evidence="6" id="KW-0677">Repeat</keyword>
<dbReference type="GO" id="GO:0009881">
    <property type="term" value="F:photoreceptor activity"/>
    <property type="evidence" value="ECO:0007669"/>
    <property type="project" value="UniProtKB-KW"/>
</dbReference>
<evidence type="ECO:0000259" key="19">
    <source>
        <dbReference type="PROSITE" id="PS50114"/>
    </source>
</evidence>
<evidence type="ECO:0000256" key="11">
    <source>
        <dbReference type="ARBA" id="ARBA00023125"/>
    </source>
</evidence>
<evidence type="ECO:0000256" key="3">
    <source>
        <dbReference type="ARBA" id="ARBA00022630"/>
    </source>
</evidence>
<accession>A0A1Y2G4X3</accession>
<keyword evidence="7 15" id="KW-0863">Zinc-finger</keyword>
<reference evidence="20 21" key="1">
    <citation type="submission" date="2016-07" db="EMBL/GenBank/DDBJ databases">
        <title>Pervasive Adenine N6-methylation of Active Genes in Fungi.</title>
        <authorList>
            <consortium name="DOE Joint Genome Institute"/>
            <person name="Mondo S.J."/>
            <person name="Dannebaum R.O."/>
            <person name="Kuo R.C."/>
            <person name="Labutti K."/>
            <person name="Haridas S."/>
            <person name="Kuo A."/>
            <person name="Salamov A."/>
            <person name="Ahrendt S.R."/>
            <person name="Lipzen A."/>
            <person name="Sullivan W."/>
            <person name="Andreopoulos W.B."/>
            <person name="Clum A."/>
            <person name="Lindquist E."/>
            <person name="Daum C."/>
            <person name="Ramamoorthy G.K."/>
            <person name="Gryganskyi A."/>
            <person name="Culley D."/>
            <person name="Magnuson J.K."/>
            <person name="James T.Y."/>
            <person name="O'Malley M.A."/>
            <person name="Stajich J.E."/>
            <person name="Spatafora J.W."/>
            <person name="Visel A."/>
            <person name="Grigoriev I.V."/>
        </authorList>
    </citation>
    <scope>NUCLEOTIDE SEQUENCE [LARGE SCALE GENOMIC DNA]</scope>
    <source>
        <strain evidence="20 21">62-1032</strain>
    </source>
</reference>
<organism evidence="20 21">
    <name type="scientific">Leucosporidium creatinivorum</name>
    <dbReference type="NCBI Taxonomy" id="106004"/>
    <lineage>
        <taxon>Eukaryota</taxon>
        <taxon>Fungi</taxon>
        <taxon>Dikarya</taxon>
        <taxon>Basidiomycota</taxon>
        <taxon>Pucciniomycotina</taxon>
        <taxon>Microbotryomycetes</taxon>
        <taxon>Leucosporidiales</taxon>
        <taxon>Leucosporidium</taxon>
    </lineage>
</organism>
<feature type="domain" description="GATA-type" evidence="19">
    <location>
        <begin position="541"/>
        <end position="574"/>
    </location>
</feature>
<dbReference type="PROSITE" id="PS50112">
    <property type="entry name" value="PAS"/>
    <property type="match status" value="2"/>
</dbReference>
<evidence type="ECO:0000259" key="18">
    <source>
        <dbReference type="PROSITE" id="PS50113"/>
    </source>
</evidence>
<dbReference type="FunFam" id="3.30.450.20:FF:000064">
    <property type="entry name" value="Vivid PAS protein VVD"/>
    <property type="match status" value="1"/>
</dbReference>
<dbReference type="EMBL" id="MCGR01000001">
    <property type="protein sequence ID" value="ORY92570.1"/>
    <property type="molecule type" value="Genomic_DNA"/>
</dbReference>
<dbReference type="SMART" id="SM00091">
    <property type="entry name" value="PAS"/>
    <property type="match status" value="3"/>
</dbReference>
<dbReference type="GO" id="GO:0043565">
    <property type="term" value="F:sequence-specific DNA binding"/>
    <property type="evidence" value="ECO:0007669"/>
    <property type="project" value="InterPro"/>
</dbReference>
<keyword evidence="14" id="KW-0675">Receptor</keyword>
<dbReference type="InterPro" id="IPR035965">
    <property type="entry name" value="PAS-like_dom_sf"/>
</dbReference>
<dbReference type="AlphaFoldDB" id="A0A1Y2G4X3"/>
<comment type="caution">
    <text evidence="20">The sequence shown here is derived from an EMBL/GenBank/DDBJ whole genome shotgun (WGS) entry which is preliminary data.</text>
</comment>
<feature type="domain" description="PAC" evidence="18">
    <location>
        <begin position="117"/>
        <end position="171"/>
    </location>
</feature>
<evidence type="ECO:0000256" key="7">
    <source>
        <dbReference type="ARBA" id="ARBA00022771"/>
    </source>
</evidence>
<dbReference type="InterPro" id="IPR001610">
    <property type="entry name" value="PAC"/>
</dbReference>
<dbReference type="PROSITE" id="PS00344">
    <property type="entry name" value="GATA_ZN_FINGER_1"/>
    <property type="match status" value="1"/>
</dbReference>
<dbReference type="InterPro" id="IPR013655">
    <property type="entry name" value="PAS_fold_3"/>
</dbReference>
<feature type="region of interest" description="Disordered" evidence="16">
    <location>
        <begin position="519"/>
        <end position="562"/>
    </location>
</feature>
<keyword evidence="2" id="KW-0716">Sensory transduction</keyword>
<dbReference type="GO" id="GO:0005634">
    <property type="term" value="C:nucleus"/>
    <property type="evidence" value="ECO:0007669"/>
    <property type="project" value="TreeGrafter"/>
</dbReference>
<dbReference type="Proteomes" id="UP000193467">
    <property type="component" value="Unassembled WGS sequence"/>
</dbReference>
<dbReference type="SUPFAM" id="SSF57716">
    <property type="entry name" value="Glucocorticoid receptor-like (DNA-binding domain)"/>
    <property type="match status" value="1"/>
</dbReference>
<keyword evidence="5" id="KW-0479">Metal-binding</keyword>
<keyword evidence="11" id="KW-0238">DNA-binding</keyword>
<proteinExistence type="predicted"/>
<evidence type="ECO:0000313" key="20">
    <source>
        <dbReference type="EMBL" id="ORY92570.1"/>
    </source>
</evidence>
<dbReference type="PROSITE" id="PS50114">
    <property type="entry name" value="GATA_ZN_FINGER_2"/>
    <property type="match status" value="1"/>
</dbReference>
<dbReference type="CDD" id="cd00130">
    <property type="entry name" value="PAS"/>
    <property type="match status" value="2"/>
</dbReference>
<evidence type="ECO:0000313" key="21">
    <source>
        <dbReference type="Proteomes" id="UP000193467"/>
    </source>
</evidence>
<evidence type="ECO:0008006" key="22">
    <source>
        <dbReference type="Google" id="ProtNLM"/>
    </source>
</evidence>
<evidence type="ECO:0000256" key="14">
    <source>
        <dbReference type="ARBA" id="ARBA00023170"/>
    </source>
</evidence>
<evidence type="ECO:0000256" key="1">
    <source>
        <dbReference type="ARBA" id="ARBA00022543"/>
    </source>
</evidence>
<evidence type="ECO:0000256" key="9">
    <source>
        <dbReference type="ARBA" id="ARBA00022991"/>
    </source>
</evidence>
<dbReference type="InParanoid" id="A0A1Y2G4X3"/>
<dbReference type="PANTHER" id="PTHR47429:SF7">
    <property type="entry name" value="GATA-FACTOR"/>
    <property type="match status" value="1"/>
</dbReference>
<dbReference type="SMART" id="SM00086">
    <property type="entry name" value="PAC"/>
    <property type="match status" value="2"/>
</dbReference>
<evidence type="ECO:0000256" key="5">
    <source>
        <dbReference type="ARBA" id="ARBA00022723"/>
    </source>
</evidence>
<protein>
    <recommendedName>
        <fullName evidence="22">White collar 1 protein</fullName>
    </recommendedName>
</protein>
<dbReference type="InterPro" id="IPR000679">
    <property type="entry name" value="Znf_GATA"/>
</dbReference>
<evidence type="ECO:0000256" key="16">
    <source>
        <dbReference type="SAM" id="MobiDB-lite"/>
    </source>
</evidence>
<evidence type="ECO:0000259" key="17">
    <source>
        <dbReference type="PROSITE" id="PS50112"/>
    </source>
</evidence>
<evidence type="ECO:0000256" key="13">
    <source>
        <dbReference type="ARBA" id="ARBA00023163"/>
    </source>
</evidence>
<keyword evidence="3" id="KW-0285">Flavoprotein</keyword>
<sequence>MPQAQTKDWTGVYSTTGFDMVSVLAKVASRPNPQIALGPVDLGCSFVVVDAKKWDQPIVFASETFSRLTGYSNVEIIGRNCRFLQAPDGVPVRQGEKRKYTDGNAAHHLRRHLVQGQESQASLINYCKGGKPFINLVTIVPITWDSDEIAYFVGFQVDLVEQPSAIMEKMRDGSYIVNYSLSVNSIPASLEPPQVEPFGDLHPISHSGPMDVDSSGEILRTIGETGVAGLADDGSKKQFNRLLLEHCDDFVHVLSLKGSLLYVSPSAKRLLEYDPSELVGRTLSTICHPSDIVAVLRELKEAGPNSPVNIVYRVRRKNSGYVWLEATGKLHLEQGKGRKCVILVGRPREVYRMSWSDLERLGGFGTTEYWSKLTIGGLYLYSTPSVEKVLGKTSEQMTGTTLAQLSPNGDATEILAALQQAAIGHATTTRHQLLQQFRIYAPVSRRFHPPILRSTGSRSSTSFSAITSTFKQLAPSSSVSDNVFDELDSVRGTSWQFELHQMRLTNKKLREEKEALLAMQRKKRKRAAGGDKLLAPGSSPKNAKRSCANCGRSSSAEWRTGPTGPKTLCNACGLRWSKVRPSLHSNHSSSSGNASASTDSGTPPLIPSMKRSDSRAP</sequence>
<dbReference type="CDD" id="cd00202">
    <property type="entry name" value="ZnF_GATA"/>
    <property type="match status" value="1"/>
</dbReference>
<dbReference type="SMART" id="SM00401">
    <property type="entry name" value="ZnF_GATA"/>
    <property type="match status" value="1"/>
</dbReference>
<keyword evidence="10" id="KW-0805">Transcription regulation</keyword>
<dbReference type="NCBIfam" id="TIGR00229">
    <property type="entry name" value="sensory_box"/>
    <property type="match status" value="1"/>
</dbReference>
<feature type="domain" description="PAS" evidence="17">
    <location>
        <begin position="46"/>
        <end position="80"/>
    </location>
</feature>
<dbReference type="Gene3D" id="3.30.450.20">
    <property type="entry name" value="PAS domain"/>
    <property type="match status" value="2"/>
</dbReference>
<name>A0A1Y2G4X3_9BASI</name>
<keyword evidence="13" id="KW-0804">Transcription</keyword>
<dbReference type="Pfam" id="PF00320">
    <property type="entry name" value="GATA"/>
    <property type="match status" value="1"/>
</dbReference>
<evidence type="ECO:0000256" key="8">
    <source>
        <dbReference type="ARBA" id="ARBA00022833"/>
    </source>
</evidence>